<accession>A0AA90STX4</accession>
<organism evidence="2 3">
    <name type="scientific">Candidatus Endonucleibacter bathymodioli</name>
    <dbReference type="NCBI Taxonomy" id="539814"/>
    <lineage>
        <taxon>Bacteria</taxon>
        <taxon>Pseudomonadati</taxon>
        <taxon>Pseudomonadota</taxon>
        <taxon>Gammaproteobacteria</taxon>
        <taxon>Oceanospirillales</taxon>
        <taxon>Endozoicomonadaceae</taxon>
        <taxon>Candidatus Endonucleibacter</taxon>
    </lineage>
</organism>
<evidence type="ECO:0000313" key="3">
    <source>
        <dbReference type="Proteomes" id="UP001178148"/>
    </source>
</evidence>
<feature type="signal peptide" evidence="1">
    <location>
        <begin position="1"/>
        <end position="23"/>
    </location>
</feature>
<gene>
    <name evidence="2" type="ORF">QS748_13135</name>
</gene>
<dbReference type="PROSITE" id="PS51257">
    <property type="entry name" value="PROKAR_LIPOPROTEIN"/>
    <property type="match status" value="1"/>
</dbReference>
<keyword evidence="1" id="KW-0732">Signal</keyword>
<dbReference type="AlphaFoldDB" id="A0AA90STX4"/>
<feature type="chain" id="PRO_5041709585" description="Lipoprotein" evidence="1">
    <location>
        <begin position="24"/>
        <end position="186"/>
    </location>
</feature>
<comment type="caution">
    <text evidence="2">The sequence shown here is derived from an EMBL/GenBank/DDBJ whole genome shotgun (WGS) entry which is preliminary data.</text>
</comment>
<dbReference type="EMBL" id="JASXSV010000029">
    <property type="protein sequence ID" value="MDP0590070.1"/>
    <property type="molecule type" value="Genomic_DNA"/>
</dbReference>
<reference evidence="2 3" key="1">
    <citation type="journal article" date="2023" name="bioRxiv">
        <title>An intranuclear bacterial parasite of deep-sea mussels expresses apoptosis inhibitors acquired from its host.</title>
        <authorList>
            <person name="Gonzalez Porras M.A."/>
            <person name="Assie A."/>
            <person name="Tietjen M."/>
            <person name="Violette M."/>
            <person name="Kleiner M."/>
            <person name="Gruber-Vodicka H."/>
            <person name="Dubilier N."/>
            <person name="Leisch N."/>
        </authorList>
    </citation>
    <scope>NUCLEOTIDE SEQUENCE [LARGE SCALE GENOMIC DNA]</scope>
    <source>
        <strain evidence="2">IAP13</strain>
    </source>
</reference>
<name>A0AA90STX4_9GAMM</name>
<evidence type="ECO:0000256" key="1">
    <source>
        <dbReference type="SAM" id="SignalP"/>
    </source>
</evidence>
<evidence type="ECO:0008006" key="4">
    <source>
        <dbReference type="Google" id="ProtNLM"/>
    </source>
</evidence>
<keyword evidence="3" id="KW-1185">Reference proteome</keyword>
<protein>
    <recommendedName>
        <fullName evidence="4">Lipoprotein</fullName>
    </recommendedName>
</protein>
<sequence length="186" mass="21560">MLFYFFKKKYMFLLLIISSCTYGGLTVDLLDQKTEGKVCLKWSFYGATTKYTHGVYEADIPKKSDSLYLMQSNFRRKYNGEFINCVRQFIVFGHNGKLTENILEYVDDSVKLRPSGRGIISVSECWFTQLPKFLVSEAYHTNVLPEKIGRDILTANLIMKSTNAEYRYDVLAVILQKRPVHKGSYQ</sequence>
<evidence type="ECO:0000313" key="2">
    <source>
        <dbReference type="EMBL" id="MDP0590070.1"/>
    </source>
</evidence>
<dbReference type="Proteomes" id="UP001178148">
    <property type="component" value="Unassembled WGS sequence"/>
</dbReference>
<proteinExistence type="predicted"/>